<accession>A0A8J3CCZ3</accession>
<proteinExistence type="predicted"/>
<protein>
    <submittedName>
        <fullName evidence="1">Uncharacterized protein</fullName>
    </submittedName>
</protein>
<sequence>MDNTECTHHDLVAYGNPTVPQFAVACMNCGDVWDYDSPDLPLGVKLAALPIWTQHGL</sequence>
<name>A0A8J3CCZ3_9PSEU</name>
<organism evidence="1 2">
    <name type="scientific">Longimycelium tulufanense</name>
    <dbReference type="NCBI Taxonomy" id="907463"/>
    <lineage>
        <taxon>Bacteria</taxon>
        <taxon>Bacillati</taxon>
        <taxon>Actinomycetota</taxon>
        <taxon>Actinomycetes</taxon>
        <taxon>Pseudonocardiales</taxon>
        <taxon>Pseudonocardiaceae</taxon>
        <taxon>Longimycelium</taxon>
    </lineage>
</organism>
<keyword evidence="2" id="KW-1185">Reference proteome</keyword>
<dbReference type="AlphaFoldDB" id="A0A8J3CCZ3"/>
<reference evidence="1" key="1">
    <citation type="journal article" date="2014" name="Int. J. Syst. Evol. Microbiol.">
        <title>Complete genome sequence of Corynebacterium casei LMG S-19264T (=DSM 44701T), isolated from a smear-ripened cheese.</title>
        <authorList>
            <consortium name="US DOE Joint Genome Institute (JGI-PGF)"/>
            <person name="Walter F."/>
            <person name="Albersmeier A."/>
            <person name="Kalinowski J."/>
            <person name="Ruckert C."/>
        </authorList>
    </citation>
    <scope>NUCLEOTIDE SEQUENCE</scope>
    <source>
        <strain evidence="1">CGMCC 4.5737</strain>
    </source>
</reference>
<dbReference type="EMBL" id="BMMK01000035">
    <property type="protein sequence ID" value="GGM75788.1"/>
    <property type="molecule type" value="Genomic_DNA"/>
</dbReference>
<dbReference type="Proteomes" id="UP000637578">
    <property type="component" value="Unassembled WGS sequence"/>
</dbReference>
<comment type="caution">
    <text evidence="1">The sequence shown here is derived from an EMBL/GenBank/DDBJ whole genome shotgun (WGS) entry which is preliminary data.</text>
</comment>
<gene>
    <name evidence="1" type="ORF">GCM10012275_53140</name>
</gene>
<evidence type="ECO:0000313" key="2">
    <source>
        <dbReference type="Proteomes" id="UP000637578"/>
    </source>
</evidence>
<dbReference type="RefSeq" id="WP_189061157.1">
    <property type="nucleotide sequence ID" value="NZ_BMMK01000035.1"/>
</dbReference>
<reference evidence="1" key="2">
    <citation type="submission" date="2020-09" db="EMBL/GenBank/DDBJ databases">
        <authorList>
            <person name="Sun Q."/>
            <person name="Zhou Y."/>
        </authorList>
    </citation>
    <scope>NUCLEOTIDE SEQUENCE</scope>
    <source>
        <strain evidence="1">CGMCC 4.5737</strain>
    </source>
</reference>
<evidence type="ECO:0000313" key="1">
    <source>
        <dbReference type="EMBL" id="GGM75788.1"/>
    </source>
</evidence>